<sequence length="219" mass="24302">MEFDPPRVSSRDERDDVGTWRANATACALSDIRSHMIDRNCMDLFMMEAALTLQTSAARKARQANDVVALLEAQDPGSHIPPRLSASDEADMAAGRMESLGRHVGANLTEILLRDKPRLPDTLDRVKFVCKELWSVVWNKQIDNLRTNHRGVFVLQDQAFRALMALGQPDAAHVYVSMQLSFASGLLLGALERLGIPCSVQADAEYPPVCSFHVRLMSI</sequence>
<evidence type="ECO:0000256" key="1">
    <source>
        <dbReference type="ARBA" id="ARBA00006218"/>
    </source>
</evidence>
<comment type="similarity">
    <text evidence="1">Belongs to the TRAPP small subunits family. BET3 subfamily.</text>
</comment>
<dbReference type="AlphaFoldDB" id="A0A3G2S9S2"/>
<evidence type="ECO:0000313" key="3">
    <source>
        <dbReference type="Proteomes" id="UP000269793"/>
    </source>
</evidence>
<accession>A0A3G2S9S2</accession>
<evidence type="ECO:0000313" key="2">
    <source>
        <dbReference type="EMBL" id="AYO44793.1"/>
    </source>
</evidence>
<dbReference type="SUPFAM" id="SSF111126">
    <property type="entry name" value="Ligand-binding domain in the NO signalling and Golgi transport"/>
    <property type="match status" value="1"/>
</dbReference>
<dbReference type="OrthoDB" id="941624at2759"/>
<dbReference type="Pfam" id="PF04051">
    <property type="entry name" value="TRAPP"/>
    <property type="match status" value="1"/>
</dbReference>
<dbReference type="STRING" id="425264.A0A3G2S9S2"/>
<reference evidence="2 3" key="1">
    <citation type="submission" date="2018-10" db="EMBL/GenBank/DDBJ databases">
        <title>Complete genome sequence of Malassezia restricta CBS 7877.</title>
        <authorList>
            <person name="Morand S.C."/>
            <person name="Bertignac M."/>
            <person name="Iltis A."/>
            <person name="Kolder I."/>
            <person name="Pirovano W."/>
            <person name="Jourdain R."/>
            <person name="Clavaud C."/>
        </authorList>
    </citation>
    <scope>NUCLEOTIDE SEQUENCE [LARGE SCALE GENOMIC DNA]</scope>
    <source>
        <strain evidence="2 3">CBS 7877</strain>
    </source>
</reference>
<dbReference type="GO" id="GO:0006888">
    <property type="term" value="P:endoplasmic reticulum to Golgi vesicle-mediated transport"/>
    <property type="evidence" value="ECO:0007669"/>
    <property type="project" value="TreeGrafter"/>
</dbReference>
<dbReference type="GO" id="GO:0005801">
    <property type="term" value="C:cis-Golgi network"/>
    <property type="evidence" value="ECO:0007669"/>
    <property type="project" value="TreeGrafter"/>
</dbReference>
<dbReference type="InterPro" id="IPR007194">
    <property type="entry name" value="TRAPP_component"/>
</dbReference>
<protein>
    <submittedName>
        <fullName evidence="2">Trafficking protein particle complex subunit 6B</fullName>
    </submittedName>
</protein>
<gene>
    <name evidence="2" type="primary">Trappc6b</name>
    <name evidence="2" type="ORF">DNF11_3843</name>
</gene>
<proteinExistence type="inferred from homology"/>
<dbReference type="GO" id="GO:0005802">
    <property type="term" value="C:trans-Golgi network"/>
    <property type="evidence" value="ECO:0007669"/>
    <property type="project" value="TreeGrafter"/>
</dbReference>
<dbReference type="InterPro" id="IPR037992">
    <property type="entry name" value="TRAPPC6/Trs33"/>
</dbReference>
<dbReference type="PANTHER" id="PTHR12817">
    <property type="entry name" value="TRAFFICKING PROTEIN PARTICLE COMPLEX SUBUNIT 6B"/>
    <property type="match status" value="1"/>
</dbReference>
<dbReference type="InterPro" id="IPR024096">
    <property type="entry name" value="NO_sig/Golgi_transp_ligand-bd"/>
</dbReference>
<dbReference type="EMBL" id="CP033155">
    <property type="protein sequence ID" value="AYO44793.1"/>
    <property type="molecule type" value="Genomic_DNA"/>
</dbReference>
<dbReference type="CDD" id="cd14944">
    <property type="entry name" value="TRAPPC6A_Trs33"/>
    <property type="match status" value="1"/>
</dbReference>
<dbReference type="Gene3D" id="3.30.1380.20">
    <property type="entry name" value="Trafficking protein particle complex subunit 3"/>
    <property type="match status" value="1"/>
</dbReference>
<dbReference type="VEuPathDB" id="FungiDB:DNF11_3843"/>
<name>A0A3G2S9S2_MALR7</name>
<dbReference type="PANTHER" id="PTHR12817:SF0">
    <property type="entry name" value="GEO08327P1"/>
    <property type="match status" value="1"/>
</dbReference>
<organism evidence="2 3">
    <name type="scientific">Malassezia restricta (strain ATCC 96810 / NBRC 103918 / CBS 7877)</name>
    <name type="common">Seborrheic dermatitis infection agent</name>
    <dbReference type="NCBI Taxonomy" id="425264"/>
    <lineage>
        <taxon>Eukaryota</taxon>
        <taxon>Fungi</taxon>
        <taxon>Dikarya</taxon>
        <taxon>Basidiomycota</taxon>
        <taxon>Ustilaginomycotina</taxon>
        <taxon>Malasseziomycetes</taxon>
        <taxon>Malasseziales</taxon>
        <taxon>Malasseziaceae</taxon>
        <taxon>Malassezia</taxon>
    </lineage>
</organism>
<dbReference type="GO" id="GO:0030008">
    <property type="term" value="C:TRAPP complex"/>
    <property type="evidence" value="ECO:0007669"/>
    <property type="project" value="TreeGrafter"/>
</dbReference>
<dbReference type="Proteomes" id="UP000269793">
    <property type="component" value="Chromosome VIII"/>
</dbReference>
<keyword evidence="3" id="KW-1185">Reference proteome</keyword>